<dbReference type="PANTHER" id="PTHR33099:SF7">
    <property type="entry name" value="MYND-TYPE DOMAIN-CONTAINING PROTEIN"/>
    <property type="match status" value="1"/>
</dbReference>
<dbReference type="SMART" id="SM00384">
    <property type="entry name" value="AT_hook"/>
    <property type="match status" value="4"/>
</dbReference>
<name>A0AAV9Z7L4_9AGAR</name>
<dbReference type="Proteomes" id="UP001362999">
    <property type="component" value="Unassembled WGS sequence"/>
</dbReference>
<feature type="compositionally biased region" description="Basic and acidic residues" evidence="1">
    <location>
        <begin position="1290"/>
        <end position="1299"/>
    </location>
</feature>
<feature type="compositionally biased region" description="Acidic residues" evidence="1">
    <location>
        <begin position="1131"/>
        <end position="1153"/>
    </location>
</feature>
<keyword evidence="3" id="KW-1185">Reference proteome</keyword>
<feature type="compositionally biased region" description="Basic residues" evidence="1">
    <location>
        <begin position="1160"/>
        <end position="1177"/>
    </location>
</feature>
<proteinExistence type="predicted"/>
<dbReference type="GO" id="GO:0003677">
    <property type="term" value="F:DNA binding"/>
    <property type="evidence" value="ECO:0007669"/>
    <property type="project" value="InterPro"/>
</dbReference>
<accession>A0AAV9Z7L4</accession>
<feature type="compositionally biased region" description="Acidic residues" evidence="1">
    <location>
        <begin position="40"/>
        <end position="53"/>
    </location>
</feature>
<sequence>MKFASGDKKERSKPWETDRTFAICPYLSGAGLALASEMDMKEEDVDNESESDSELERERERIRRKGYTRAADVDSSFDEDELNPAKFFEKIFSRFNFKGSFVQTHRYSMASNPCLELEGTGVLGLPLSTDVAQDLLSNSDGTNRLEVPAEKFRITNPDWDSWLRKQTNTICTELAGKKTKPIYKLTKLFLEGATEQGRIPDDETTSNGAIASMTVLLPSLFQGGDLTFTHSIQSKTVSFASQSHLFTSIAATYSVTRSAFSPPTSGYRLSLHYEIHNPENVDLSIPPFPDMNQSAQSLRRAMINWKARHDQTPNGKPLAFFLQRKYPWDALDFQALAGQDASLMTYLLPLARELDFQLCLVHVELTRIAMGDYDAPEELEKIVPSLIEFEEVVDYSDRVREEAVDMNGIPVTITGIDFRKGGGVWRGYLNGSLEDVEPENEYERMEDKIRIDKTYHRAVVLLWPVLPDGSEHPVALSYDPEHACAAMFSASSLSEPQSVREKLMLESLEAQYASKESQRYATRGLYRVAELSKDFQILKNVLKKNDVAANVHLLGVDLCVSAYQIFGWDALRDFYQDAVRKDTSNPRRQALVDQLCEAARQRSDLEVLAWCDEQREPILESLCRSKISEVGWLLDLAASRGMDFMRTKLYPQLIAHRLPPTFWIHFVHRLRDHKIATHVDPSFVHECTLQASNNLFVVPERKPEHEGDPWAYGTAKPTQAGLIMEVLRLCIEAEAATACTGVFERMKHAATSGTLSKLCAPWECYAELMRSLDAYLAPTHLSADAFVPFFREAAAYMLAASEKTQTGYKQFAECKFVPENLATLDIAIRRAGVVFLQDCDTPSRNTQEHKLLIQRVHAARDATEVKEATVQILVRRAIDGFDTKTFDGLDASGKTLRTVRDIVDMFQFCAEVGARSEWPHLLAHLEARPRGIPEGHYVSRVLSPFLPLLRDYLESQRLNLETAPFTTFARNVLTAFGASVMSQEPKDLLVNVQVGCEGTSPRCNECSELAKFFKGDEPSITFKNPASWMRGHLVQQTKHLKWLGVTYKDSKRKTQRVFEVIRSTLKQIIKPHSMMPAGLVRENERRGKELLAVLGDQAAQRRILGSDYETVLGQIWRERGGGERNSTADTVGEDEDGDEDELEMVDDEEENREDEDRNPPVKRGRGRPPGSKNKKRALPAVDDAEEDEPIAKRKRARPRKSRASEASTSSMIPQRREPSVQDDSDVEIIGGIRPAPAMIPQKRDHSSQDDSDVEVIGGMEPAPKRQRGRPPKPKVSIDPNAPPRKRGRPRKDPAEHVLT</sequence>
<dbReference type="PRINTS" id="PR00929">
    <property type="entry name" value="ATHOOK"/>
</dbReference>
<comment type="caution">
    <text evidence="2">The sequence shown here is derived from an EMBL/GenBank/DDBJ whole genome shotgun (WGS) entry which is preliminary data.</text>
</comment>
<gene>
    <name evidence="2" type="ORF">R3P38DRAFT_3378681</name>
</gene>
<dbReference type="PANTHER" id="PTHR33099">
    <property type="entry name" value="FE2OG DIOXYGENASE DOMAIN-CONTAINING PROTEIN"/>
    <property type="match status" value="1"/>
</dbReference>
<feature type="compositionally biased region" description="Basic residues" evidence="1">
    <location>
        <begin position="1192"/>
        <end position="1201"/>
    </location>
</feature>
<evidence type="ECO:0000313" key="3">
    <source>
        <dbReference type="Proteomes" id="UP001362999"/>
    </source>
</evidence>
<evidence type="ECO:0000313" key="2">
    <source>
        <dbReference type="EMBL" id="KAK6974351.1"/>
    </source>
</evidence>
<dbReference type="EMBL" id="JAWWNJ010000185">
    <property type="protein sequence ID" value="KAK6974351.1"/>
    <property type="molecule type" value="Genomic_DNA"/>
</dbReference>
<protein>
    <submittedName>
        <fullName evidence="2">Uncharacterized protein</fullName>
    </submittedName>
</protein>
<evidence type="ECO:0000256" key="1">
    <source>
        <dbReference type="SAM" id="MobiDB-lite"/>
    </source>
</evidence>
<organism evidence="2 3">
    <name type="scientific">Favolaschia claudopus</name>
    <dbReference type="NCBI Taxonomy" id="2862362"/>
    <lineage>
        <taxon>Eukaryota</taxon>
        <taxon>Fungi</taxon>
        <taxon>Dikarya</taxon>
        <taxon>Basidiomycota</taxon>
        <taxon>Agaricomycotina</taxon>
        <taxon>Agaricomycetes</taxon>
        <taxon>Agaricomycetidae</taxon>
        <taxon>Agaricales</taxon>
        <taxon>Marasmiineae</taxon>
        <taxon>Mycenaceae</taxon>
        <taxon>Favolaschia</taxon>
    </lineage>
</organism>
<feature type="region of interest" description="Disordered" evidence="1">
    <location>
        <begin position="1119"/>
        <end position="1299"/>
    </location>
</feature>
<reference evidence="2 3" key="1">
    <citation type="journal article" date="2024" name="J Genomics">
        <title>Draft genome sequencing and assembly of Favolaschia claudopus CIRM-BRFM 2984 isolated from oak limbs.</title>
        <authorList>
            <person name="Navarro D."/>
            <person name="Drula E."/>
            <person name="Chaduli D."/>
            <person name="Cazenave R."/>
            <person name="Ahrendt S."/>
            <person name="Wang J."/>
            <person name="Lipzen A."/>
            <person name="Daum C."/>
            <person name="Barry K."/>
            <person name="Grigoriev I.V."/>
            <person name="Favel A."/>
            <person name="Rosso M.N."/>
            <person name="Martin F."/>
        </authorList>
    </citation>
    <scope>NUCLEOTIDE SEQUENCE [LARGE SCALE GENOMIC DNA]</scope>
    <source>
        <strain evidence="2 3">CIRM-BRFM 2984</strain>
    </source>
</reference>
<feature type="region of interest" description="Disordered" evidence="1">
    <location>
        <begin position="38"/>
        <end position="60"/>
    </location>
</feature>
<dbReference type="InterPro" id="IPR017956">
    <property type="entry name" value="AT_hook_DNA-bd_motif"/>
</dbReference>